<evidence type="ECO:0000313" key="6">
    <source>
        <dbReference type="EMBL" id="CUA92332.1"/>
    </source>
</evidence>
<evidence type="ECO:0000313" key="7">
    <source>
        <dbReference type="Proteomes" id="UP000183900"/>
    </source>
</evidence>
<keyword evidence="7" id="KW-1185">Reference proteome</keyword>
<reference evidence="7" key="1">
    <citation type="submission" date="2015-08" db="EMBL/GenBank/DDBJ databases">
        <authorList>
            <person name="Varghese N."/>
        </authorList>
    </citation>
    <scope>NUCLEOTIDE SEQUENCE [LARGE SCALE GENOMIC DNA]</scope>
    <source>
        <strain evidence="7">DSM 23407</strain>
    </source>
</reference>
<dbReference type="EMBL" id="CYHE01000001">
    <property type="protein sequence ID" value="CUA92332.1"/>
    <property type="molecule type" value="Genomic_DNA"/>
</dbReference>
<dbReference type="RefSeq" id="WP_055454167.1">
    <property type="nucleotide sequence ID" value="NZ_CYHE01000001.1"/>
</dbReference>
<dbReference type="OrthoDB" id="9786272at2"/>
<protein>
    <submittedName>
        <fullName evidence="6">Sugar (Pentulose or hexulose) kinase</fullName>
    </submittedName>
</protein>
<dbReference type="GO" id="GO:0016301">
    <property type="term" value="F:kinase activity"/>
    <property type="evidence" value="ECO:0007669"/>
    <property type="project" value="UniProtKB-KW"/>
</dbReference>
<keyword evidence="2" id="KW-0808">Transferase</keyword>
<dbReference type="CDD" id="cd07772">
    <property type="entry name" value="ASKHA_NBD_FGGY_NaCK-like"/>
    <property type="match status" value="1"/>
</dbReference>
<sequence>MTSLRNIAVIDIGKTNAKVAVVDIARRQELGVRRRPNLVLRDGPYPHFDVEGLWSFFLESLKELAAEHRIGGLSVTTHGASAVLLDASGKLATPVLDYEFTGPDDLAGQYDALRPDFAQTGSPRLPMGLNLGAQLHWLLETQEGLRESTAQVLTYPQYWTYRLTGVAACEVTSLGCHTDLWNPFEGVFSPLVSRLGLEGCMAPVRKAGDVLGPLLPDVAERAGLPEGLPVACGIHDSNASLYPHLLVRQGAFSVVSTGTWVISLSVGGGHVTLDPARDTLVNVNALGGAVPSARFMGGREFDLMMEGHDRASTAADVQQVLDRSILLLPAVEPRSGPFQGRVQRWSVDEASLSDGQRYVAVSFYLALVTAECLAMTGGEGPVIVEGPFAANRLYLAMLEAATARKVQVGDGSVTGTSTGAALLLAGDEGQAGEGAAQDEAAAVRPEDGLAAYAAAWRRAVAEG</sequence>
<dbReference type="InterPro" id="IPR018484">
    <property type="entry name" value="FGGY_N"/>
</dbReference>
<accession>A0A0K6HMP7</accession>
<name>A0A0K6HMP7_9HYPH</name>
<comment type="similarity">
    <text evidence="1">Belongs to the FGGY kinase family.</text>
</comment>
<dbReference type="InterPro" id="IPR049382">
    <property type="entry name" value="FGGY_C_2"/>
</dbReference>
<dbReference type="Pfam" id="PF00370">
    <property type="entry name" value="FGGY_N"/>
    <property type="match status" value="1"/>
</dbReference>
<evidence type="ECO:0000259" key="4">
    <source>
        <dbReference type="Pfam" id="PF00370"/>
    </source>
</evidence>
<feature type="domain" description="Carbohydrate kinase FGGY C-terminal" evidence="5">
    <location>
        <begin position="250"/>
        <end position="425"/>
    </location>
</feature>
<feature type="domain" description="Carbohydrate kinase FGGY N-terminal" evidence="4">
    <location>
        <begin position="8"/>
        <end position="241"/>
    </location>
</feature>
<evidence type="ECO:0000256" key="2">
    <source>
        <dbReference type="ARBA" id="ARBA00022679"/>
    </source>
</evidence>
<evidence type="ECO:0000259" key="5">
    <source>
        <dbReference type="Pfam" id="PF21546"/>
    </source>
</evidence>
<dbReference type="AlphaFoldDB" id="A0A0K6HMP7"/>
<dbReference type="Proteomes" id="UP000183900">
    <property type="component" value="Unassembled WGS sequence"/>
</dbReference>
<dbReference type="PANTHER" id="PTHR43095">
    <property type="entry name" value="SUGAR KINASE"/>
    <property type="match status" value="1"/>
</dbReference>
<keyword evidence="3 6" id="KW-0418">Kinase</keyword>
<dbReference type="GO" id="GO:0005975">
    <property type="term" value="P:carbohydrate metabolic process"/>
    <property type="evidence" value="ECO:0007669"/>
    <property type="project" value="InterPro"/>
</dbReference>
<gene>
    <name evidence="6" type="ORF">Ga0061067_101455</name>
</gene>
<dbReference type="Pfam" id="PF21546">
    <property type="entry name" value="FGGY_C_2"/>
    <property type="match status" value="1"/>
</dbReference>
<dbReference type="SUPFAM" id="SSF53067">
    <property type="entry name" value="Actin-like ATPase domain"/>
    <property type="match status" value="2"/>
</dbReference>
<evidence type="ECO:0000256" key="3">
    <source>
        <dbReference type="ARBA" id="ARBA00022777"/>
    </source>
</evidence>
<dbReference type="InterPro" id="IPR043129">
    <property type="entry name" value="ATPase_NBD"/>
</dbReference>
<organism evidence="6 7">
    <name type="scientific">Pannonibacter indicus</name>
    <dbReference type="NCBI Taxonomy" id="466044"/>
    <lineage>
        <taxon>Bacteria</taxon>
        <taxon>Pseudomonadati</taxon>
        <taxon>Pseudomonadota</taxon>
        <taxon>Alphaproteobacteria</taxon>
        <taxon>Hyphomicrobiales</taxon>
        <taxon>Stappiaceae</taxon>
        <taxon>Pannonibacter</taxon>
    </lineage>
</organism>
<dbReference type="InterPro" id="IPR050406">
    <property type="entry name" value="FGGY_Carb_Kinase"/>
</dbReference>
<evidence type="ECO:0000256" key="1">
    <source>
        <dbReference type="ARBA" id="ARBA00009156"/>
    </source>
</evidence>
<dbReference type="Gene3D" id="3.30.420.40">
    <property type="match status" value="2"/>
</dbReference>
<proteinExistence type="inferred from homology"/>
<dbReference type="PANTHER" id="PTHR43095:SF3">
    <property type="entry name" value="L-XYLULOSE_3-KETO-L-GULONATE KINASE"/>
    <property type="match status" value="1"/>
</dbReference>